<keyword evidence="7" id="KW-0808">Transferase</keyword>
<evidence type="ECO:0000313" key="13">
    <source>
        <dbReference type="Proteomes" id="UP000325458"/>
    </source>
</evidence>
<evidence type="ECO:0000313" key="12">
    <source>
        <dbReference type="EMBL" id="QEV57007.1"/>
    </source>
</evidence>
<comment type="subcellular location">
    <subcellularLocation>
        <location evidence="1">Cytoplasm</location>
    </subcellularLocation>
</comment>
<dbReference type="Gene3D" id="3.40.50.150">
    <property type="entry name" value="Vaccinia Virus protein VP39"/>
    <property type="match status" value="1"/>
</dbReference>
<dbReference type="PANTHER" id="PTHR11579:SF0">
    <property type="entry name" value="PROTEIN-L-ISOASPARTATE(D-ASPARTATE) O-METHYLTRANSFERASE"/>
    <property type="match status" value="1"/>
</dbReference>
<dbReference type="GO" id="GO:0005737">
    <property type="term" value="C:cytoplasm"/>
    <property type="evidence" value="ECO:0007669"/>
    <property type="project" value="UniProtKB-SubCell"/>
</dbReference>
<reference evidence="12 13" key="1">
    <citation type="submission" date="2017-09" db="EMBL/GenBank/DDBJ databases">
        <authorList>
            <person name="Lee N."/>
            <person name="Cho B.-K."/>
        </authorList>
    </citation>
    <scope>NUCLEOTIDE SEQUENCE [LARGE SCALE GENOMIC DNA]</scope>
    <source>
        <strain evidence="12 13">ATCC 23948</strain>
    </source>
</reference>
<dbReference type="CDD" id="cd02440">
    <property type="entry name" value="AdoMet_MTases"/>
    <property type="match status" value="1"/>
</dbReference>
<comment type="similarity">
    <text evidence="2">Belongs to the methyltransferase superfamily. L-isoaspartyl/D-aspartyl protein methyltransferase family.</text>
</comment>
<dbReference type="PANTHER" id="PTHR11579">
    <property type="entry name" value="PROTEIN-L-ISOASPARTATE O-METHYLTRANSFERASE"/>
    <property type="match status" value="1"/>
</dbReference>
<evidence type="ECO:0000256" key="11">
    <source>
        <dbReference type="ARBA" id="ARBA00031350"/>
    </source>
</evidence>
<dbReference type="EC" id="2.1.1.77" evidence="3"/>
<dbReference type="InterPro" id="IPR029063">
    <property type="entry name" value="SAM-dependent_MTases_sf"/>
</dbReference>
<proteinExistence type="inferred from homology"/>
<keyword evidence="8" id="KW-0949">S-adenosyl-L-methionine</keyword>
<dbReference type="KEGG" id="spla:CP981_23335"/>
<dbReference type="Pfam" id="PF01135">
    <property type="entry name" value="PCMT"/>
    <property type="match status" value="1"/>
</dbReference>
<evidence type="ECO:0000256" key="9">
    <source>
        <dbReference type="ARBA" id="ARBA00030757"/>
    </source>
</evidence>
<name>A0AAE6NQE0_STRPT</name>
<evidence type="ECO:0000256" key="6">
    <source>
        <dbReference type="ARBA" id="ARBA00022603"/>
    </source>
</evidence>
<accession>A0AAE6NQE0</accession>
<dbReference type="EMBL" id="CP023691">
    <property type="protein sequence ID" value="QEV57007.1"/>
    <property type="molecule type" value="Genomic_DNA"/>
</dbReference>
<dbReference type="SUPFAM" id="SSF53335">
    <property type="entry name" value="S-adenosyl-L-methionine-dependent methyltransferases"/>
    <property type="match status" value="1"/>
</dbReference>
<keyword evidence="6 12" id="KW-0489">Methyltransferase</keyword>
<keyword evidence="5" id="KW-0963">Cytoplasm</keyword>
<organism evidence="12 13">
    <name type="scientific">Streptomyces platensis</name>
    <dbReference type="NCBI Taxonomy" id="58346"/>
    <lineage>
        <taxon>Bacteria</taxon>
        <taxon>Bacillati</taxon>
        <taxon>Actinomycetota</taxon>
        <taxon>Actinomycetes</taxon>
        <taxon>Kitasatosporales</taxon>
        <taxon>Streptomycetaceae</taxon>
        <taxon>Streptomyces</taxon>
    </lineage>
</organism>
<dbReference type="InterPro" id="IPR000682">
    <property type="entry name" value="PCMT"/>
</dbReference>
<sequence length="342" mass="37631">MGDDLTPCDRLKSPEEWLHAAYADAPVITQVNDGTDPGDGDRWPSCSASAPSIVFRMLHMLDLQGGERVREIGTGTGWNAGLLSHRLGSDLVTTVEVDPALADRARANLKAAGLEPRVITGDAAALGPDDAPDRFLATCSVRSVPRGWVAGMAPGGIMLLPWETPWLCYGLLRLTADSEGAAAGHFHPHSAFMLMRSQRTDLRIFRDVVHDDHVPDERTTRLAPWSVTGDDWAAQFAIGLQLRDVWWAWHDNPDVDGVASRLWVATTDATSWAAIDWDGQPDERFTVWEHGPRRLWNEVEAAYQWWQYAERPGPEAFGMTVGTDGSHTPWLHSPGHPIPVTG</sequence>
<dbReference type="GO" id="GO:0032259">
    <property type="term" value="P:methylation"/>
    <property type="evidence" value="ECO:0007669"/>
    <property type="project" value="UniProtKB-KW"/>
</dbReference>
<dbReference type="GO" id="GO:0004719">
    <property type="term" value="F:protein-L-isoaspartate (D-aspartate) O-methyltransferase activity"/>
    <property type="evidence" value="ECO:0007669"/>
    <property type="project" value="UniProtKB-EC"/>
</dbReference>
<evidence type="ECO:0000256" key="10">
    <source>
        <dbReference type="ARBA" id="ARBA00031323"/>
    </source>
</evidence>
<evidence type="ECO:0000256" key="7">
    <source>
        <dbReference type="ARBA" id="ARBA00022679"/>
    </source>
</evidence>
<evidence type="ECO:0000256" key="4">
    <source>
        <dbReference type="ARBA" id="ARBA00013346"/>
    </source>
</evidence>
<evidence type="ECO:0000256" key="5">
    <source>
        <dbReference type="ARBA" id="ARBA00022490"/>
    </source>
</evidence>
<protein>
    <recommendedName>
        <fullName evidence="4">Protein-L-isoaspartate O-methyltransferase</fullName>
        <ecNumber evidence="3">2.1.1.77</ecNumber>
    </recommendedName>
    <alternativeName>
        <fullName evidence="11">L-isoaspartyl protein carboxyl methyltransferase</fullName>
    </alternativeName>
    <alternativeName>
        <fullName evidence="9">Protein L-isoaspartyl methyltransferase</fullName>
    </alternativeName>
    <alternativeName>
        <fullName evidence="10">Protein-beta-aspartate methyltransferase</fullName>
    </alternativeName>
</protein>
<dbReference type="Proteomes" id="UP000325458">
    <property type="component" value="Chromosome"/>
</dbReference>
<gene>
    <name evidence="12" type="ORF">CP981_23335</name>
</gene>
<evidence type="ECO:0000256" key="2">
    <source>
        <dbReference type="ARBA" id="ARBA00005369"/>
    </source>
</evidence>
<evidence type="ECO:0000256" key="8">
    <source>
        <dbReference type="ARBA" id="ARBA00022691"/>
    </source>
</evidence>
<dbReference type="AlphaFoldDB" id="A0AAE6NQE0"/>
<evidence type="ECO:0000256" key="1">
    <source>
        <dbReference type="ARBA" id="ARBA00004496"/>
    </source>
</evidence>
<evidence type="ECO:0000256" key="3">
    <source>
        <dbReference type="ARBA" id="ARBA00011890"/>
    </source>
</evidence>